<name>A0AAD6UY53_9AGAR</name>
<evidence type="ECO:0000256" key="5">
    <source>
        <dbReference type="ARBA" id="ARBA00022827"/>
    </source>
</evidence>
<feature type="non-terminal residue" evidence="9">
    <location>
        <position position="144"/>
    </location>
</feature>
<reference evidence="9" key="1">
    <citation type="submission" date="2023-03" db="EMBL/GenBank/DDBJ databases">
        <title>Massive genome expansion in bonnet fungi (Mycena s.s.) driven by repeated elements and novel gene families across ecological guilds.</title>
        <authorList>
            <consortium name="Lawrence Berkeley National Laboratory"/>
            <person name="Harder C.B."/>
            <person name="Miyauchi S."/>
            <person name="Viragh M."/>
            <person name="Kuo A."/>
            <person name="Thoen E."/>
            <person name="Andreopoulos B."/>
            <person name="Lu D."/>
            <person name="Skrede I."/>
            <person name="Drula E."/>
            <person name="Henrissat B."/>
            <person name="Morin E."/>
            <person name="Kohler A."/>
            <person name="Barry K."/>
            <person name="LaButti K."/>
            <person name="Morin E."/>
            <person name="Salamov A."/>
            <person name="Lipzen A."/>
            <person name="Mereny Z."/>
            <person name="Hegedus B."/>
            <person name="Baldrian P."/>
            <person name="Stursova M."/>
            <person name="Weitz H."/>
            <person name="Taylor A."/>
            <person name="Grigoriev I.V."/>
            <person name="Nagy L.G."/>
            <person name="Martin F."/>
            <person name="Kauserud H."/>
        </authorList>
    </citation>
    <scope>NUCLEOTIDE SEQUENCE</scope>
    <source>
        <strain evidence="9">9144</strain>
    </source>
</reference>
<keyword evidence="4" id="KW-0732">Signal</keyword>
<keyword evidence="3" id="KW-0285">Flavoprotein</keyword>
<keyword evidence="6" id="KW-0560">Oxidoreductase</keyword>
<evidence type="ECO:0000256" key="3">
    <source>
        <dbReference type="ARBA" id="ARBA00022630"/>
    </source>
</evidence>
<feature type="domain" description="Glucose-methanol-choline oxidoreductase C-terminal" evidence="8">
    <location>
        <begin position="34"/>
        <end position="124"/>
    </location>
</feature>
<protein>
    <recommendedName>
        <fullName evidence="8">Glucose-methanol-choline oxidoreductase C-terminal domain-containing protein</fullName>
    </recommendedName>
</protein>
<keyword evidence="10" id="KW-1185">Reference proteome</keyword>
<gene>
    <name evidence="9" type="ORF">GGX14DRAFT_476268</name>
</gene>
<evidence type="ECO:0000259" key="8">
    <source>
        <dbReference type="Pfam" id="PF05199"/>
    </source>
</evidence>
<evidence type="ECO:0000256" key="6">
    <source>
        <dbReference type="ARBA" id="ARBA00023002"/>
    </source>
</evidence>
<dbReference type="Gene3D" id="3.50.50.60">
    <property type="entry name" value="FAD/NAD(P)-binding domain"/>
    <property type="match status" value="1"/>
</dbReference>
<evidence type="ECO:0000313" key="9">
    <source>
        <dbReference type="EMBL" id="KAJ7194597.1"/>
    </source>
</evidence>
<dbReference type="GO" id="GO:0016614">
    <property type="term" value="F:oxidoreductase activity, acting on CH-OH group of donors"/>
    <property type="evidence" value="ECO:0007669"/>
    <property type="project" value="InterPro"/>
</dbReference>
<comment type="cofactor">
    <cofactor evidence="1">
        <name>FAD</name>
        <dbReference type="ChEBI" id="CHEBI:57692"/>
    </cofactor>
</comment>
<evidence type="ECO:0000256" key="7">
    <source>
        <dbReference type="ARBA" id="ARBA00023180"/>
    </source>
</evidence>
<dbReference type="Proteomes" id="UP001219525">
    <property type="component" value="Unassembled WGS sequence"/>
</dbReference>
<evidence type="ECO:0000256" key="4">
    <source>
        <dbReference type="ARBA" id="ARBA00022729"/>
    </source>
</evidence>
<dbReference type="InterPro" id="IPR036188">
    <property type="entry name" value="FAD/NAD-bd_sf"/>
</dbReference>
<keyword evidence="5" id="KW-0274">FAD</keyword>
<dbReference type="AlphaFoldDB" id="A0AAD6UY53"/>
<comment type="caution">
    <text evidence="9">The sequence shown here is derived from an EMBL/GenBank/DDBJ whole genome shotgun (WGS) entry which is preliminary data.</text>
</comment>
<proteinExistence type="inferred from homology"/>
<evidence type="ECO:0000313" key="10">
    <source>
        <dbReference type="Proteomes" id="UP001219525"/>
    </source>
</evidence>
<evidence type="ECO:0000256" key="2">
    <source>
        <dbReference type="ARBA" id="ARBA00010790"/>
    </source>
</evidence>
<dbReference type="GO" id="GO:0050660">
    <property type="term" value="F:flavin adenine dinucleotide binding"/>
    <property type="evidence" value="ECO:0007669"/>
    <property type="project" value="InterPro"/>
</dbReference>
<dbReference type="InterPro" id="IPR012132">
    <property type="entry name" value="GMC_OxRdtase"/>
</dbReference>
<dbReference type="Pfam" id="PF05199">
    <property type="entry name" value="GMC_oxred_C"/>
    <property type="match status" value="1"/>
</dbReference>
<dbReference type="Gene3D" id="3.30.560.10">
    <property type="entry name" value="Glucose Oxidase, domain 3"/>
    <property type="match status" value="1"/>
</dbReference>
<dbReference type="PANTHER" id="PTHR11552:SF201">
    <property type="entry name" value="GLUCOSE-METHANOL-CHOLINE OXIDOREDUCTASE N-TERMINAL DOMAIN-CONTAINING PROTEIN"/>
    <property type="match status" value="1"/>
</dbReference>
<accession>A0AAD6UY53</accession>
<evidence type="ECO:0000256" key="1">
    <source>
        <dbReference type="ARBA" id="ARBA00001974"/>
    </source>
</evidence>
<dbReference type="PANTHER" id="PTHR11552">
    <property type="entry name" value="GLUCOSE-METHANOL-CHOLINE GMC OXIDOREDUCTASE"/>
    <property type="match status" value="1"/>
</dbReference>
<dbReference type="InterPro" id="IPR007867">
    <property type="entry name" value="GMC_OxRtase_C"/>
</dbReference>
<sequence>FESQVLWANQDLQASRPQVSTPLAQVQGCRRPPAQAARCLHQIPLAISLYRRDDPGQRRADNALHGSDAAWAKWLQQGLASVAHPIGTAAMMRRSLGDAQLTVYGTANVHVVDTSVVPLQISATLYGVAEKAVSPLIPMLCKYS</sequence>
<organism evidence="9 10">
    <name type="scientific">Mycena pura</name>
    <dbReference type="NCBI Taxonomy" id="153505"/>
    <lineage>
        <taxon>Eukaryota</taxon>
        <taxon>Fungi</taxon>
        <taxon>Dikarya</taxon>
        <taxon>Basidiomycota</taxon>
        <taxon>Agaricomycotina</taxon>
        <taxon>Agaricomycetes</taxon>
        <taxon>Agaricomycetidae</taxon>
        <taxon>Agaricales</taxon>
        <taxon>Marasmiineae</taxon>
        <taxon>Mycenaceae</taxon>
        <taxon>Mycena</taxon>
    </lineage>
</organism>
<dbReference type="EMBL" id="JARJCW010000097">
    <property type="protein sequence ID" value="KAJ7194597.1"/>
    <property type="molecule type" value="Genomic_DNA"/>
</dbReference>
<keyword evidence="7" id="KW-0325">Glycoprotein</keyword>
<comment type="similarity">
    <text evidence="2">Belongs to the GMC oxidoreductase family.</text>
</comment>